<evidence type="ECO:0000313" key="2">
    <source>
        <dbReference type="EMBL" id="KAF9625266.1"/>
    </source>
</evidence>
<gene>
    <name evidence="2" type="ORF">IFM89_020852</name>
</gene>
<dbReference type="GO" id="GO:0000978">
    <property type="term" value="F:RNA polymerase II cis-regulatory region sequence-specific DNA binding"/>
    <property type="evidence" value="ECO:0007669"/>
    <property type="project" value="TreeGrafter"/>
</dbReference>
<feature type="compositionally biased region" description="Low complexity" evidence="1">
    <location>
        <begin position="47"/>
        <end position="64"/>
    </location>
</feature>
<accession>A0A835IXF5</accession>
<dbReference type="GO" id="GO:0034605">
    <property type="term" value="P:cellular response to heat"/>
    <property type="evidence" value="ECO:0007669"/>
    <property type="project" value="TreeGrafter"/>
</dbReference>
<dbReference type="GO" id="GO:0006357">
    <property type="term" value="P:regulation of transcription by RNA polymerase II"/>
    <property type="evidence" value="ECO:0007669"/>
    <property type="project" value="TreeGrafter"/>
</dbReference>
<dbReference type="AlphaFoldDB" id="A0A835IXF5"/>
<dbReference type="Proteomes" id="UP000631114">
    <property type="component" value="Unassembled WGS sequence"/>
</dbReference>
<dbReference type="PANTHER" id="PTHR10015:SF325">
    <property type="entry name" value="HEAT STRESS TRANSCRIPTION FACTOR A-8"/>
    <property type="match status" value="1"/>
</dbReference>
<name>A0A835IXF5_9MAGN</name>
<protein>
    <submittedName>
        <fullName evidence="2">Uncharacterized protein</fullName>
    </submittedName>
</protein>
<evidence type="ECO:0000313" key="3">
    <source>
        <dbReference type="Proteomes" id="UP000631114"/>
    </source>
</evidence>
<sequence length="282" mass="32080">MAGMEVEFDIDFGFKKCDPDRWEFTNNGFIKGQKQFLKIIPRRKSSQLNSQQNQSDQTDTSPSSCVEVESFGPWEEVEILKKDKNVVMQELAILRHNQQGADGKLHLLGQRLQGMEISQQQMLSFLAMVVQSPGFLGQLLQQNESNWRISGTNKKRPFIALEQGTEGDEPVASDGQIVRYQPLIHNWDGSQQYDHSPDGLDDLFETNDMVSEEHMPVLMEEDGNFEKEGQFVFPDLLEDGMLEKLLLASPSVETTEQSQNLDRLTEELRLLVSETNNPDGEI</sequence>
<dbReference type="GO" id="GO:0003700">
    <property type="term" value="F:DNA-binding transcription factor activity"/>
    <property type="evidence" value="ECO:0007669"/>
    <property type="project" value="TreeGrafter"/>
</dbReference>
<keyword evidence="3" id="KW-1185">Reference proteome</keyword>
<dbReference type="GO" id="GO:0005634">
    <property type="term" value="C:nucleus"/>
    <property type="evidence" value="ECO:0007669"/>
    <property type="project" value="TreeGrafter"/>
</dbReference>
<dbReference type="EMBL" id="JADFTS010000001">
    <property type="protein sequence ID" value="KAF9625266.1"/>
    <property type="molecule type" value="Genomic_DNA"/>
</dbReference>
<organism evidence="2 3">
    <name type="scientific">Coptis chinensis</name>
    <dbReference type="NCBI Taxonomy" id="261450"/>
    <lineage>
        <taxon>Eukaryota</taxon>
        <taxon>Viridiplantae</taxon>
        <taxon>Streptophyta</taxon>
        <taxon>Embryophyta</taxon>
        <taxon>Tracheophyta</taxon>
        <taxon>Spermatophyta</taxon>
        <taxon>Magnoliopsida</taxon>
        <taxon>Ranunculales</taxon>
        <taxon>Ranunculaceae</taxon>
        <taxon>Coptidoideae</taxon>
        <taxon>Coptis</taxon>
    </lineage>
</organism>
<dbReference type="PANTHER" id="PTHR10015">
    <property type="entry name" value="HEAT SHOCK TRANSCRIPTION FACTOR"/>
    <property type="match status" value="1"/>
</dbReference>
<dbReference type="OrthoDB" id="60033at2759"/>
<evidence type="ECO:0000256" key="1">
    <source>
        <dbReference type="SAM" id="MobiDB-lite"/>
    </source>
</evidence>
<reference evidence="2 3" key="1">
    <citation type="submission" date="2020-10" db="EMBL/GenBank/DDBJ databases">
        <title>The Coptis chinensis genome and diversification of protoberbering-type alkaloids.</title>
        <authorList>
            <person name="Wang B."/>
            <person name="Shu S."/>
            <person name="Song C."/>
            <person name="Liu Y."/>
        </authorList>
    </citation>
    <scope>NUCLEOTIDE SEQUENCE [LARGE SCALE GENOMIC DNA]</scope>
    <source>
        <strain evidence="2">HL-2020</strain>
        <tissue evidence="2">Leaf</tissue>
    </source>
</reference>
<comment type="caution">
    <text evidence="2">The sequence shown here is derived from an EMBL/GenBank/DDBJ whole genome shotgun (WGS) entry which is preliminary data.</text>
</comment>
<feature type="region of interest" description="Disordered" evidence="1">
    <location>
        <begin position="47"/>
        <end position="66"/>
    </location>
</feature>
<proteinExistence type="predicted"/>